<keyword evidence="1" id="KW-0472">Membrane</keyword>
<dbReference type="EMBL" id="JBEPMY010000007">
    <property type="protein sequence ID" value="MET3755676.1"/>
    <property type="molecule type" value="Genomic_DNA"/>
</dbReference>
<reference evidence="2 3" key="1">
    <citation type="submission" date="2024-06" db="EMBL/GenBank/DDBJ databases">
        <title>Genomic Encyclopedia of Type Strains, Phase IV (KMG-IV): sequencing the most valuable type-strain genomes for metagenomic binning, comparative biology and taxonomic classification.</title>
        <authorList>
            <person name="Goeker M."/>
        </authorList>
    </citation>
    <scope>NUCLEOTIDE SEQUENCE [LARGE SCALE GENOMIC DNA]</scope>
    <source>
        <strain evidence="2 3">DSM 29288</strain>
    </source>
</reference>
<evidence type="ECO:0000313" key="2">
    <source>
        <dbReference type="EMBL" id="MET3755676.1"/>
    </source>
</evidence>
<evidence type="ECO:0000313" key="3">
    <source>
        <dbReference type="Proteomes" id="UP001549077"/>
    </source>
</evidence>
<protein>
    <submittedName>
        <fullName evidence="2">Uncharacterized protein</fullName>
    </submittedName>
</protein>
<dbReference type="Proteomes" id="UP001549077">
    <property type="component" value="Unassembled WGS sequence"/>
</dbReference>
<name>A0ABV2MGU0_9HYPH</name>
<evidence type="ECO:0000256" key="1">
    <source>
        <dbReference type="SAM" id="Phobius"/>
    </source>
</evidence>
<dbReference type="RefSeq" id="WP_246827064.1">
    <property type="nucleotide sequence ID" value="NZ_JABDXI010000002.1"/>
</dbReference>
<organism evidence="2 3">
    <name type="scientific">Rhizobium binae</name>
    <dbReference type="NCBI Taxonomy" id="1138190"/>
    <lineage>
        <taxon>Bacteria</taxon>
        <taxon>Pseudomonadati</taxon>
        <taxon>Pseudomonadota</taxon>
        <taxon>Alphaproteobacteria</taxon>
        <taxon>Hyphomicrobiales</taxon>
        <taxon>Rhizobiaceae</taxon>
        <taxon>Rhizobium/Agrobacterium group</taxon>
        <taxon>Rhizobium</taxon>
    </lineage>
</organism>
<accession>A0ABV2MGU0</accession>
<keyword evidence="1" id="KW-0812">Transmembrane</keyword>
<feature type="transmembrane region" description="Helical" evidence="1">
    <location>
        <begin position="6"/>
        <end position="26"/>
    </location>
</feature>
<comment type="caution">
    <text evidence="2">The sequence shown here is derived from an EMBL/GenBank/DDBJ whole genome shotgun (WGS) entry which is preliminary data.</text>
</comment>
<keyword evidence="3" id="KW-1185">Reference proteome</keyword>
<proteinExistence type="predicted"/>
<sequence length="109" mass="11622">MTFFCSPTATVKYLTIFTALTALLYLPRIPLPVRLGRLVTLIAISAFPTCLLHRFVPELLLPRGGGCAAGSALPSAGDIRRPGARRHRQQGGIMMARGMAGRAMAAETA</sequence>
<keyword evidence="1" id="KW-1133">Transmembrane helix</keyword>
<gene>
    <name evidence="2" type="ORF">ABID08_003047</name>
</gene>